<dbReference type="InterPro" id="IPR003718">
    <property type="entry name" value="OsmC/Ohr_fam"/>
</dbReference>
<protein>
    <submittedName>
        <fullName evidence="1">OsmC family protein</fullName>
    </submittedName>
</protein>
<dbReference type="Pfam" id="PF02566">
    <property type="entry name" value="OsmC"/>
    <property type="match status" value="1"/>
</dbReference>
<dbReference type="Gene3D" id="3.30.300.20">
    <property type="match status" value="1"/>
</dbReference>
<dbReference type="PANTHER" id="PTHR39624:SF2">
    <property type="entry name" value="OSMC-LIKE PROTEIN"/>
    <property type="match status" value="1"/>
</dbReference>
<organism evidence="1 2">
    <name type="scientific">Mucilaginibacter dorajii</name>
    <dbReference type="NCBI Taxonomy" id="692994"/>
    <lineage>
        <taxon>Bacteria</taxon>
        <taxon>Pseudomonadati</taxon>
        <taxon>Bacteroidota</taxon>
        <taxon>Sphingobacteriia</taxon>
        <taxon>Sphingobacteriales</taxon>
        <taxon>Sphingobacteriaceae</taxon>
        <taxon>Mucilaginibacter</taxon>
    </lineage>
</organism>
<dbReference type="Proteomes" id="UP001500742">
    <property type="component" value="Unassembled WGS sequence"/>
</dbReference>
<keyword evidence="2" id="KW-1185">Reference proteome</keyword>
<dbReference type="EMBL" id="BAAAZC010000010">
    <property type="protein sequence ID" value="GAA3968167.1"/>
    <property type="molecule type" value="Genomic_DNA"/>
</dbReference>
<dbReference type="RefSeq" id="WP_259094168.1">
    <property type="nucleotide sequence ID" value="NZ_BAAAZC010000010.1"/>
</dbReference>
<dbReference type="InterPro" id="IPR015946">
    <property type="entry name" value="KH_dom-like_a/b"/>
</dbReference>
<dbReference type="InterPro" id="IPR036102">
    <property type="entry name" value="OsmC/Ohrsf"/>
</dbReference>
<comment type="caution">
    <text evidence="1">The sequence shown here is derived from an EMBL/GenBank/DDBJ whole genome shotgun (WGS) entry which is preliminary data.</text>
</comment>
<dbReference type="PANTHER" id="PTHR39624">
    <property type="entry name" value="PROTEIN INVOLVED IN RIMO-MEDIATED BETA-METHYLTHIOLATION OF RIBOSOMAL PROTEIN S12 YCAO"/>
    <property type="match status" value="1"/>
</dbReference>
<proteinExistence type="predicted"/>
<dbReference type="SUPFAM" id="SSF82784">
    <property type="entry name" value="OsmC-like"/>
    <property type="match status" value="1"/>
</dbReference>
<gene>
    <name evidence="1" type="ORF">GCM10022210_16250</name>
</gene>
<name>A0ABP7PMJ1_9SPHI</name>
<evidence type="ECO:0000313" key="2">
    <source>
        <dbReference type="Proteomes" id="UP001500742"/>
    </source>
</evidence>
<evidence type="ECO:0000313" key="1">
    <source>
        <dbReference type="EMBL" id="GAA3968167.1"/>
    </source>
</evidence>
<reference evidence="2" key="1">
    <citation type="journal article" date="2019" name="Int. J. Syst. Evol. Microbiol.">
        <title>The Global Catalogue of Microorganisms (GCM) 10K type strain sequencing project: providing services to taxonomists for standard genome sequencing and annotation.</title>
        <authorList>
            <consortium name="The Broad Institute Genomics Platform"/>
            <consortium name="The Broad Institute Genome Sequencing Center for Infectious Disease"/>
            <person name="Wu L."/>
            <person name="Ma J."/>
        </authorList>
    </citation>
    <scope>NUCLEOTIDE SEQUENCE [LARGE SCALE GENOMIC DNA]</scope>
    <source>
        <strain evidence="2">JCM 16601</strain>
    </source>
</reference>
<accession>A0ABP7PMJ1</accession>
<sequence>MAAIKASIGNEQYRIEIKSPTGNLVIADEPIEKGGQDKGFSPKELLVSALGACTCATLRMYADHKGWDLESVDAAIELIEETGQTKFVRKLQLTGKLDEVQRARLLAVANACPVHKILTHSIAIETVLV</sequence>